<sequence length="97" mass="10670">MSSDIARATVFVSGSVQGVGFRWWTRSRALELGLAGYARNLIDGRVEVCAQGPRADVQRLEELLRESPSTTRRPGRVTSCTTQWGEPREGLDGFSEA</sequence>
<dbReference type="InterPro" id="IPR017968">
    <property type="entry name" value="Acylphosphatase_CS"/>
</dbReference>
<comment type="similarity">
    <text evidence="1 7">Belongs to the acylphosphatase family.</text>
</comment>
<evidence type="ECO:0000256" key="5">
    <source>
        <dbReference type="PROSITE-ProRule" id="PRU00520"/>
    </source>
</evidence>
<keyword evidence="5 6" id="KW-0378">Hydrolase</keyword>
<dbReference type="EC" id="3.6.1.7" evidence="2 5"/>
<dbReference type="InterPro" id="IPR001792">
    <property type="entry name" value="Acylphosphatase-like_dom"/>
</dbReference>
<dbReference type="SUPFAM" id="SSF54975">
    <property type="entry name" value="Acylphosphatase/BLUF domain-like"/>
    <property type="match status" value="1"/>
</dbReference>
<dbReference type="NCBIfam" id="NF010997">
    <property type="entry name" value="PRK14422.1"/>
    <property type="match status" value="1"/>
</dbReference>
<evidence type="ECO:0000313" key="10">
    <source>
        <dbReference type="EMBL" id="GMA40394.1"/>
    </source>
</evidence>
<evidence type="ECO:0000256" key="1">
    <source>
        <dbReference type="ARBA" id="ARBA00005614"/>
    </source>
</evidence>
<dbReference type="RefSeq" id="WP_284304102.1">
    <property type="nucleotide sequence ID" value="NZ_BSUO01000001.1"/>
</dbReference>
<keyword evidence="11" id="KW-1185">Reference proteome</keyword>
<dbReference type="PANTHER" id="PTHR47268:SF4">
    <property type="entry name" value="ACYLPHOSPHATASE"/>
    <property type="match status" value="1"/>
</dbReference>
<comment type="caution">
    <text evidence="10">The sequence shown here is derived from an EMBL/GenBank/DDBJ whole genome shotgun (WGS) entry which is preliminary data.</text>
</comment>
<dbReference type="Gene3D" id="3.30.70.100">
    <property type="match status" value="1"/>
</dbReference>
<evidence type="ECO:0000256" key="7">
    <source>
        <dbReference type="RuleBase" id="RU004168"/>
    </source>
</evidence>
<accession>A0ABQ6IUL9</accession>
<dbReference type="PANTHER" id="PTHR47268">
    <property type="entry name" value="ACYLPHOSPHATASE"/>
    <property type="match status" value="1"/>
</dbReference>
<name>A0ABQ6IUL9_9MICO</name>
<feature type="region of interest" description="Disordered" evidence="8">
    <location>
        <begin position="66"/>
        <end position="97"/>
    </location>
</feature>
<protein>
    <recommendedName>
        <fullName evidence="3 5">Acylphosphatase</fullName>
        <ecNumber evidence="2 5">3.6.1.7</ecNumber>
    </recommendedName>
</protein>
<evidence type="ECO:0000256" key="2">
    <source>
        <dbReference type="ARBA" id="ARBA00012150"/>
    </source>
</evidence>
<dbReference type="Proteomes" id="UP001157126">
    <property type="component" value="Unassembled WGS sequence"/>
</dbReference>
<evidence type="ECO:0000256" key="4">
    <source>
        <dbReference type="ARBA" id="ARBA00047645"/>
    </source>
</evidence>
<reference evidence="11" key="1">
    <citation type="journal article" date="2019" name="Int. J. Syst. Evol. Microbiol.">
        <title>The Global Catalogue of Microorganisms (GCM) 10K type strain sequencing project: providing services to taxonomists for standard genome sequencing and annotation.</title>
        <authorList>
            <consortium name="The Broad Institute Genomics Platform"/>
            <consortium name="The Broad Institute Genome Sequencing Center for Infectious Disease"/>
            <person name="Wu L."/>
            <person name="Ma J."/>
        </authorList>
    </citation>
    <scope>NUCLEOTIDE SEQUENCE [LARGE SCALE GENOMIC DNA]</scope>
    <source>
        <strain evidence="11">NBRC 113072</strain>
    </source>
</reference>
<gene>
    <name evidence="10" type="primary">acyP</name>
    <name evidence="10" type="ORF">GCM10025883_24390</name>
</gene>
<feature type="active site" evidence="5">
    <location>
        <position position="40"/>
    </location>
</feature>
<feature type="domain" description="Acylphosphatase-like" evidence="9">
    <location>
        <begin position="7"/>
        <end position="97"/>
    </location>
</feature>
<evidence type="ECO:0000259" key="9">
    <source>
        <dbReference type="PROSITE" id="PS51160"/>
    </source>
</evidence>
<dbReference type="InterPro" id="IPR020456">
    <property type="entry name" value="Acylphosphatase"/>
</dbReference>
<dbReference type="InterPro" id="IPR036046">
    <property type="entry name" value="Acylphosphatase-like_dom_sf"/>
</dbReference>
<evidence type="ECO:0000313" key="11">
    <source>
        <dbReference type="Proteomes" id="UP001157126"/>
    </source>
</evidence>
<dbReference type="PROSITE" id="PS00150">
    <property type="entry name" value="ACYLPHOSPHATASE_1"/>
    <property type="match status" value="1"/>
</dbReference>
<dbReference type="EMBL" id="BSUO01000001">
    <property type="protein sequence ID" value="GMA40394.1"/>
    <property type="molecule type" value="Genomic_DNA"/>
</dbReference>
<comment type="catalytic activity">
    <reaction evidence="4 5 6">
        <text>an acyl phosphate + H2O = a carboxylate + phosphate + H(+)</text>
        <dbReference type="Rhea" id="RHEA:14965"/>
        <dbReference type="ChEBI" id="CHEBI:15377"/>
        <dbReference type="ChEBI" id="CHEBI:15378"/>
        <dbReference type="ChEBI" id="CHEBI:29067"/>
        <dbReference type="ChEBI" id="CHEBI:43474"/>
        <dbReference type="ChEBI" id="CHEBI:59918"/>
        <dbReference type="EC" id="3.6.1.7"/>
    </reaction>
</comment>
<dbReference type="PROSITE" id="PS00151">
    <property type="entry name" value="ACYLPHOSPHATASE_2"/>
    <property type="match status" value="1"/>
</dbReference>
<proteinExistence type="inferred from homology"/>
<evidence type="ECO:0000256" key="3">
    <source>
        <dbReference type="ARBA" id="ARBA00015991"/>
    </source>
</evidence>
<evidence type="ECO:0000256" key="6">
    <source>
        <dbReference type="RuleBase" id="RU000553"/>
    </source>
</evidence>
<evidence type="ECO:0000256" key="8">
    <source>
        <dbReference type="SAM" id="MobiDB-lite"/>
    </source>
</evidence>
<feature type="active site" evidence="5">
    <location>
        <position position="22"/>
    </location>
</feature>
<feature type="compositionally biased region" description="Polar residues" evidence="8">
    <location>
        <begin position="67"/>
        <end position="84"/>
    </location>
</feature>
<organism evidence="10 11">
    <name type="scientific">Mobilicoccus caccae</name>
    <dbReference type="NCBI Taxonomy" id="1859295"/>
    <lineage>
        <taxon>Bacteria</taxon>
        <taxon>Bacillati</taxon>
        <taxon>Actinomycetota</taxon>
        <taxon>Actinomycetes</taxon>
        <taxon>Micrococcales</taxon>
        <taxon>Dermatophilaceae</taxon>
        <taxon>Mobilicoccus</taxon>
    </lineage>
</organism>
<dbReference type="PROSITE" id="PS51160">
    <property type="entry name" value="ACYLPHOSPHATASE_3"/>
    <property type="match status" value="1"/>
</dbReference>
<dbReference type="Pfam" id="PF00708">
    <property type="entry name" value="Acylphosphatase"/>
    <property type="match status" value="1"/>
</dbReference>